<dbReference type="EMBL" id="CP159925">
    <property type="protein sequence ID" value="XCO75703.1"/>
    <property type="molecule type" value="Genomic_DNA"/>
</dbReference>
<dbReference type="AlphaFoldDB" id="A0AAU8MU39"/>
<proteinExistence type="predicted"/>
<reference evidence="3" key="1">
    <citation type="submission" date="2024-06" db="EMBL/GenBank/DDBJ databases">
        <authorList>
            <person name="Li S."/>
        </authorList>
    </citation>
    <scope>NUCLEOTIDE SEQUENCE</scope>
    <source>
        <strain evidence="3">SR10</strain>
    </source>
</reference>
<organism evidence="3">
    <name type="scientific">Lysobacter firmicutimachus</name>
    <dbReference type="NCBI Taxonomy" id="1792846"/>
    <lineage>
        <taxon>Bacteria</taxon>
        <taxon>Pseudomonadati</taxon>
        <taxon>Pseudomonadota</taxon>
        <taxon>Gammaproteobacteria</taxon>
        <taxon>Lysobacterales</taxon>
        <taxon>Lysobacteraceae</taxon>
        <taxon>Lysobacter</taxon>
    </lineage>
</organism>
<evidence type="ECO:0000313" key="3">
    <source>
        <dbReference type="EMBL" id="XCO75703.1"/>
    </source>
</evidence>
<dbReference type="PROSITE" id="PS51257">
    <property type="entry name" value="PROKAR_LIPOPROTEIN"/>
    <property type="match status" value="1"/>
</dbReference>
<name>A0AAU8MU39_9GAMM</name>
<gene>
    <name evidence="3" type="ORF">ABU614_02620</name>
</gene>
<feature type="chain" id="PRO_5043515659" description="Lipoprotein" evidence="2">
    <location>
        <begin position="26"/>
        <end position="296"/>
    </location>
</feature>
<keyword evidence="1" id="KW-0175">Coiled coil</keyword>
<protein>
    <recommendedName>
        <fullName evidence="4">Lipoprotein</fullName>
    </recommendedName>
</protein>
<feature type="coiled-coil region" evidence="1">
    <location>
        <begin position="245"/>
        <end position="291"/>
    </location>
</feature>
<feature type="signal peptide" evidence="2">
    <location>
        <begin position="1"/>
        <end position="25"/>
    </location>
</feature>
<evidence type="ECO:0000256" key="2">
    <source>
        <dbReference type="SAM" id="SignalP"/>
    </source>
</evidence>
<keyword evidence="2" id="KW-0732">Signal</keyword>
<evidence type="ECO:0008006" key="4">
    <source>
        <dbReference type="Google" id="ProtNLM"/>
    </source>
</evidence>
<dbReference type="RefSeq" id="WP_363798850.1">
    <property type="nucleotide sequence ID" value="NZ_CP159925.1"/>
</dbReference>
<evidence type="ECO:0000256" key="1">
    <source>
        <dbReference type="SAM" id="Coils"/>
    </source>
</evidence>
<sequence length="296" mass="32416">MRRTSIARLRLPAVLALCLAAAACANFSAVGKYSDQTKKLAAAFAPMMAGSVQSCVDNYTRKKLIASPSFDPAQVEVQAKERCASIAEANGTVAALNDLLSQYADTLAALSDKKLPSYSEDFGSLKGSLAKLTRDDGSTPMLEKAQLDSVIALGDFLARVATQRQQRKHIRELLDHQDAVFVVVDTLKAYADLNYRGYLRDELRSMGPLRLSIERAAKTEPLAANAAKAALLTETRQVEARQASIDQFLKAADRLKTSHAELRRKLDKLDDAELAKQLNDYAKEVAALRKQLRDAF</sequence>
<accession>A0AAU8MU39</accession>